<organism evidence="10 11">
    <name type="scientific">Xanthomonas oryzae</name>
    <dbReference type="NCBI Taxonomy" id="347"/>
    <lineage>
        <taxon>Bacteria</taxon>
        <taxon>Pseudomonadati</taxon>
        <taxon>Pseudomonadota</taxon>
        <taxon>Gammaproteobacteria</taxon>
        <taxon>Lysobacterales</taxon>
        <taxon>Lysobacteraceae</taxon>
        <taxon>Xanthomonas</taxon>
    </lineage>
</organism>
<feature type="chain" id="PRO_5042938082" evidence="9">
    <location>
        <begin position="28"/>
        <end position="150"/>
    </location>
</feature>
<protein>
    <submittedName>
        <fullName evidence="10">Autotransporter</fullName>
    </submittedName>
</protein>
<feature type="signal peptide" evidence="9">
    <location>
        <begin position="1"/>
        <end position="27"/>
    </location>
</feature>
<evidence type="ECO:0000256" key="6">
    <source>
        <dbReference type="ARBA" id="ARBA00023180"/>
    </source>
</evidence>
<feature type="binding site" evidence="8">
    <location>
        <position position="137"/>
    </location>
    <ligand>
        <name>biotin</name>
        <dbReference type="ChEBI" id="CHEBI:57586"/>
    </ligand>
</feature>
<evidence type="ECO:0000256" key="2">
    <source>
        <dbReference type="ARBA" id="ARBA00006297"/>
    </source>
</evidence>
<dbReference type="Proteomes" id="UP000036790">
    <property type="component" value="Unassembled WGS sequence"/>
</dbReference>
<evidence type="ECO:0000256" key="7">
    <source>
        <dbReference type="ARBA" id="ARBA00023267"/>
    </source>
</evidence>
<reference evidence="10 11" key="1">
    <citation type="submission" date="2015-07" db="EMBL/GenBank/DDBJ databases">
        <authorList>
            <consortium name="Consortium for Microbial Forensics and Genomics (microFORGE)"/>
            <person name="Knight B.M."/>
            <person name="Roberts D.P."/>
            <person name="Lin D."/>
            <person name="Hari K."/>
            <person name="Fletcher J."/>
            <person name="Melcher U."/>
            <person name="Blagden T."/>
            <person name="Winegar R.A."/>
        </authorList>
    </citation>
    <scope>NUCLEOTIDE SEQUENCE [LARGE SCALE GENOMIC DNA]</scope>
    <source>
        <strain evidence="10 11">X11-5A</strain>
    </source>
</reference>
<evidence type="ECO:0000256" key="5">
    <source>
        <dbReference type="ARBA" id="ARBA00023157"/>
    </source>
</evidence>
<evidence type="ECO:0000256" key="8">
    <source>
        <dbReference type="PIRSR" id="PIRSR605468-50"/>
    </source>
</evidence>
<keyword evidence="5" id="KW-1015">Disulfide bond</keyword>
<gene>
    <name evidence="10" type="ORF">ADT25_00195</name>
</gene>
<feature type="binding site" evidence="8">
    <location>
        <position position="72"/>
    </location>
    <ligand>
        <name>biotin</name>
        <dbReference type="ChEBI" id="CHEBI:57586"/>
    </ligand>
</feature>
<keyword evidence="6" id="KW-0325">Glycoprotein</keyword>
<evidence type="ECO:0000313" key="11">
    <source>
        <dbReference type="Proteomes" id="UP000036790"/>
    </source>
</evidence>
<evidence type="ECO:0000256" key="1">
    <source>
        <dbReference type="ARBA" id="ARBA00004613"/>
    </source>
</evidence>
<dbReference type="InterPro" id="IPR051764">
    <property type="entry name" value="Avidin/Streptavidin-rel"/>
</dbReference>
<dbReference type="InterPro" id="IPR005468">
    <property type="entry name" value="Avidin/str"/>
</dbReference>
<dbReference type="PANTHER" id="PTHR34399:SF3">
    <property type="entry name" value="AVID PROTEIN-RELATED"/>
    <property type="match status" value="1"/>
</dbReference>
<name>A0AAP1F0A5_9XANT</name>
<feature type="binding site" evidence="8">
    <location>
        <position position="126"/>
    </location>
    <ligand>
        <name>biotin</name>
        <dbReference type="ChEBI" id="CHEBI:57586"/>
    </ligand>
</feature>
<dbReference type="PANTHER" id="PTHR34399">
    <property type="entry name" value="AVIDIN-RELATED"/>
    <property type="match status" value="1"/>
</dbReference>
<dbReference type="SUPFAM" id="SSF50876">
    <property type="entry name" value="Avidin/streptavidin"/>
    <property type="match status" value="1"/>
</dbReference>
<dbReference type="GO" id="GO:0005576">
    <property type="term" value="C:extracellular region"/>
    <property type="evidence" value="ECO:0007669"/>
    <property type="project" value="UniProtKB-SubCell"/>
</dbReference>
<keyword evidence="7 8" id="KW-0092">Biotin</keyword>
<dbReference type="Gene3D" id="2.40.128.30">
    <property type="entry name" value="Avidin-like"/>
    <property type="match status" value="1"/>
</dbReference>
<reference evidence="10 11" key="2">
    <citation type="submission" date="2015-09" db="EMBL/GenBank/DDBJ databases">
        <title>Draft genome sequence of Xanthomonas oryzae pv. USA str. X11-5A.</title>
        <authorList>
            <person name="Knight B.M."/>
            <person name="Roberts D.P."/>
            <person name="Lin D."/>
            <person name="Hari K."/>
            <person name="Fletcher J."/>
            <person name="Melcher U."/>
            <person name="Blagden T."/>
            <person name="Winegar R.A."/>
        </authorList>
    </citation>
    <scope>NUCLEOTIDE SEQUENCE [LARGE SCALE GENOMIC DNA]</scope>
    <source>
        <strain evidence="10 11">X11-5A</strain>
    </source>
</reference>
<feature type="binding site" evidence="8">
    <location>
        <position position="61"/>
    </location>
    <ligand>
        <name>biotin</name>
        <dbReference type="ChEBI" id="CHEBI:57586"/>
    </ligand>
</feature>
<comment type="similarity">
    <text evidence="2">Belongs to the avidin/streptavidin family.</text>
</comment>
<evidence type="ECO:0000256" key="9">
    <source>
        <dbReference type="SAM" id="SignalP"/>
    </source>
</evidence>
<dbReference type="Pfam" id="PF01382">
    <property type="entry name" value="Avidin"/>
    <property type="match status" value="1"/>
</dbReference>
<feature type="binding site" evidence="8">
    <location>
        <position position="109"/>
    </location>
    <ligand>
        <name>biotin</name>
        <dbReference type="ChEBI" id="CHEBI:57586"/>
    </ligand>
</feature>
<evidence type="ECO:0000313" key="10">
    <source>
        <dbReference type="EMBL" id="KOR50225.1"/>
    </source>
</evidence>
<keyword evidence="4 9" id="KW-0732">Signal</keyword>
<comment type="caution">
    <text evidence="10">The sequence shown here is derived from an EMBL/GenBank/DDBJ whole genome shotgun (WGS) entry which is preliminary data.</text>
</comment>
<dbReference type="GO" id="GO:0009374">
    <property type="term" value="F:biotin binding"/>
    <property type="evidence" value="ECO:0007669"/>
    <property type="project" value="InterPro"/>
</dbReference>
<dbReference type="PRINTS" id="PR00709">
    <property type="entry name" value="AVIDIN"/>
</dbReference>
<evidence type="ECO:0000256" key="4">
    <source>
        <dbReference type="ARBA" id="ARBA00022729"/>
    </source>
</evidence>
<dbReference type="PROSITE" id="PS51326">
    <property type="entry name" value="AVIDIN_2"/>
    <property type="match status" value="1"/>
</dbReference>
<dbReference type="RefSeq" id="WP_019302621.1">
    <property type="nucleotide sequence ID" value="NZ_CP036251.1"/>
</dbReference>
<dbReference type="EMBL" id="LHUJ01000005">
    <property type="protein sequence ID" value="KOR50225.1"/>
    <property type="molecule type" value="Genomic_DNA"/>
</dbReference>
<dbReference type="InterPro" id="IPR036896">
    <property type="entry name" value="Avidin-like_sf"/>
</dbReference>
<comment type="subcellular location">
    <subcellularLocation>
        <location evidence="1">Secreted</location>
    </subcellularLocation>
</comment>
<proteinExistence type="inferred from homology"/>
<accession>A0AAP1F0A5</accession>
<evidence type="ECO:0000256" key="3">
    <source>
        <dbReference type="ARBA" id="ARBA00022525"/>
    </source>
</evidence>
<sequence>MMSMSMSMRQCAACVVLLGSCISLAQAAPTCNNPVGEWKNQLGSTLTITAVQPSGQLSGTYISPSGTTGSVYPLIGWFANPAAGSTALSKLPAITFSVQWGNYGSMTAWTGTCDASGGVPTITTVWHLVRTGSQYAWDHMLTNSDVFVPK</sequence>
<dbReference type="AlphaFoldDB" id="A0AAP1F0A5"/>
<dbReference type="InterPro" id="IPR005469">
    <property type="entry name" value="Avidin"/>
</dbReference>
<keyword evidence="3" id="KW-0964">Secreted</keyword>